<keyword evidence="1" id="KW-0853">WD repeat</keyword>
<evidence type="ECO:0000313" key="4">
    <source>
        <dbReference type="EMBL" id="WFD18092.1"/>
    </source>
</evidence>
<name>A0AAF0E8J8_9BASI</name>
<sequence>MDHMSRAPTFRAPEGVYTCFDWSNPLQNKSAAQYGADPGMAVANPSEAMVHSRVALRSEVPRLSGTVIRSAGAVDGATGFLTVSEPIASQGIEADTQRLPPVGPATGPGSSSAGPTLRQVRPKQTLKNATNNLISRVQIYQDLSRAFSSLNKVDPLSITMFSAGKNVFWFTQLQNKIGDPALRLLLAQSPLCHDVNQYTRQPDRLDVAIGFNTGDILWVDPISQRYSRLNKDGCSTKSGVRQVAWLPGSETVLFTTHENGCVYIWDVERDDSSDSTEAPVPPSSWDARRSIIADRILGRVDTPSTISWRSGRSKDSTTSNPMRYWRVSRRALTDLKFSPNSKQVAIACDDGILRIIDVDSETWSPDGQYIVTGGQDDLISIFAPQQHRIVARGMGHHSFNDVYVSAAPRAEVPMINPLVTVPVHGTVLSDVRVASNHLVLLHVDGTLDVYMRPDPHSRPSLQFADVPTQQMSSLTSVQSENEGLPDSKSVRTGLSRLGLPRRWNANSNNS</sequence>
<dbReference type="GO" id="GO:0032153">
    <property type="term" value="C:cell division site"/>
    <property type="evidence" value="ECO:0007669"/>
    <property type="project" value="TreeGrafter"/>
</dbReference>
<dbReference type="GO" id="GO:0005634">
    <property type="term" value="C:nucleus"/>
    <property type="evidence" value="ECO:0007669"/>
    <property type="project" value="TreeGrafter"/>
</dbReference>
<reference evidence="4" key="1">
    <citation type="submission" date="2023-03" db="EMBL/GenBank/DDBJ databases">
        <title>Mating type loci evolution in Malassezia.</title>
        <authorList>
            <person name="Coelho M.A."/>
        </authorList>
    </citation>
    <scope>NUCLEOTIDE SEQUENCE</scope>
    <source>
        <strain evidence="4">CBS 10434</strain>
    </source>
</reference>
<dbReference type="SMART" id="SM00320">
    <property type="entry name" value="WD40"/>
    <property type="match status" value="2"/>
</dbReference>
<dbReference type="SUPFAM" id="SSF50978">
    <property type="entry name" value="WD40 repeat-like"/>
    <property type="match status" value="1"/>
</dbReference>
<feature type="region of interest" description="Disordered" evidence="3">
    <location>
        <begin position="471"/>
        <end position="510"/>
    </location>
</feature>
<evidence type="ECO:0000256" key="3">
    <source>
        <dbReference type="SAM" id="MobiDB-lite"/>
    </source>
</evidence>
<gene>
    <name evidence="4" type="ORF">MCAP1_000304</name>
</gene>
<dbReference type="Gene3D" id="2.130.10.10">
    <property type="entry name" value="YVTN repeat-like/Quinoprotein amine dehydrogenase"/>
    <property type="match status" value="1"/>
</dbReference>
<dbReference type="Pfam" id="PF00400">
    <property type="entry name" value="WD40"/>
    <property type="match status" value="3"/>
</dbReference>
<dbReference type="InterPro" id="IPR051362">
    <property type="entry name" value="WD_repeat_creC_regulators"/>
</dbReference>
<dbReference type="InterPro" id="IPR001680">
    <property type="entry name" value="WD40_rpt"/>
</dbReference>
<feature type="compositionally biased region" description="Low complexity" evidence="3">
    <location>
        <begin position="104"/>
        <end position="116"/>
    </location>
</feature>
<dbReference type="EMBL" id="CP119908">
    <property type="protein sequence ID" value="WFD18092.1"/>
    <property type="molecule type" value="Genomic_DNA"/>
</dbReference>
<feature type="compositionally biased region" description="Polar residues" evidence="3">
    <location>
        <begin position="471"/>
        <end position="481"/>
    </location>
</feature>
<feature type="region of interest" description="Disordered" evidence="3">
    <location>
        <begin position="91"/>
        <end position="122"/>
    </location>
</feature>
<protein>
    <submittedName>
        <fullName evidence="4">Uncharacterized protein</fullName>
    </submittedName>
</protein>
<dbReference type="AlphaFoldDB" id="A0AAF0E8J8"/>
<evidence type="ECO:0000256" key="1">
    <source>
        <dbReference type="ARBA" id="ARBA00022574"/>
    </source>
</evidence>
<dbReference type="GO" id="GO:0051286">
    <property type="term" value="C:cell tip"/>
    <property type="evidence" value="ECO:0007669"/>
    <property type="project" value="TreeGrafter"/>
</dbReference>
<keyword evidence="2" id="KW-0677">Repeat</keyword>
<keyword evidence="5" id="KW-1185">Reference proteome</keyword>
<evidence type="ECO:0000256" key="2">
    <source>
        <dbReference type="ARBA" id="ARBA00022737"/>
    </source>
</evidence>
<proteinExistence type="predicted"/>
<dbReference type="GO" id="GO:0045013">
    <property type="term" value="P:carbon catabolite repression of transcription"/>
    <property type="evidence" value="ECO:0007669"/>
    <property type="project" value="TreeGrafter"/>
</dbReference>
<dbReference type="PANTHER" id="PTHR14107">
    <property type="entry name" value="WD REPEAT PROTEIN"/>
    <property type="match status" value="1"/>
</dbReference>
<dbReference type="PANTHER" id="PTHR14107:SF16">
    <property type="entry name" value="AT02583P"/>
    <property type="match status" value="1"/>
</dbReference>
<evidence type="ECO:0000313" key="5">
    <source>
        <dbReference type="Proteomes" id="UP001220961"/>
    </source>
</evidence>
<organism evidence="4 5">
    <name type="scientific">Malassezia caprae</name>
    <dbReference type="NCBI Taxonomy" id="1381934"/>
    <lineage>
        <taxon>Eukaryota</taxon>
        <taxon>Fungi</taxon>
        <taxon>Dikarya</taxon>
        <taxon>Basidiomycota</taxon>
        <taxon>Ustilaginomycotina</taxon>
        <taxon>Malasseziomycetes</taxon>
        <taxon>Malasseziales</taxon>
        <taxon>Malasseziaceae</taxon>
        <taxon>Malassezia</taxon>
    </lineage>
</organism>
<accession>A0AAF0E8J8</accession>
<dbReference type="InterPro" id="IPR015943">
    <property type="entry name" value="WD40/YVTN_repeat-like_dom_sf"/>
</dbReference>
<dbReference type="Proteomes" id="UP001220961">
    <property type="component" value="Chromosome 1"/>
</dbReference>
<dbReference type="InterPro" id="IPR036322">
    <property type="entry name" value="WD40_repeat_dom_sf"/>
</dbReference>